<comment type="caution">
    <text evidence="14">The sequence shown here is derived from an EMBL/GenBank/DDBJ whole genome shotgun (WGS) entry which is preliminary data.</text>
</comment>
<evidence type="ECO:0000256" key="2">
    <source>
        <dbReference type="ARBA" id="ARBA00009476"/>
    </source>
</evidence>
<feature type="transmembrane region" description="Helical" evidence="12">
    <location>
        <begin position="489"/>
        <end position="507"/>
    </location>
</feature>
<evidence type="ECO:0000256" key="11">
    <source>
        <dbReference type="PROSITE-ProRule" id="PRU00703"/>
    </source>
</evidence>
<feature type="transmembrane region" description="Helical" evidence="12">
    <location>
        <begin position="279"/>
        <end position="298"/>
    </location>
</feature>
<evidence type="ECO:0000256" key="10">
    <source>
        <dbReference type="ARBA" id="ARBA00023214"/>
    </source>
</evidence>
<keyword evidence="9 12" id="KW-0472">Membrane</keyword>
<comment type="caution">
    <text evidence="12">Lacks conserved residue(s) required for the propagation of feature annotation.</text>
</comment>
<dbReference type="PANTHER" id="PTHR11689">
    <property type="entry name" value="CHLORIDE CHANNEL PROTEIN CLC FAMILY MEMBER"/>
    <property type="match status" value="1"/>
</dbReference>
<feature type="transmembrane region" description="Helical" evidence="12">
    <location>
        <begin position="244"/>
        <end position="267"/>
    </location>
</feature>
<accession>A0AAW1P0C8</accession>
<feature type="transmembrane region" description="Helical" evidence="12">
    <location>
        <begin position="380"/>
        <end position="399"/>
    </location>
</feature>
<evidence type="ECO:0000256" key="3">
    <source>
        <dbReference type="ARBA" id="ARBA00022448"/>
    </source>
</evidence>
<reference evidence="14 15" key="1">
    <citation type="journal article" date="2024" name="Nat. Commun.">
        <title>Phylogenomics reveals the evolutionary origins of lichenization in chlorophyte algae.</title>
        <authorList>
            <person name="Puginier C."/>
            <person name="Libourel C."/>
            <person name="Otte J."/>
            <person name="Skaloud P."/>
            <person name="Haon M."/>
            <person name="Grisel S."/>
            <person name="Petersen M."/>
            <person name="Berrin J.G."/>
            <person name="Delaux P.M."/>
            <person name="Dal Grande F."/>
            <person name="Keller J."/>
        </authorList>
    </citation>
    <scope>NUCLEOTIDE SEQUENCE [LARGE SCALE GENOMIC DNA]</scope>
    <source>
        <strain evidence="14 15">SAG 2036</strain>
    </source>
</reference>
<evidence type="ECO:0000256" key="12">
    <source>
        <dbReference type="RuleBase" id="RU361221"/>
    </source>
</evidence>
<comment type="similarity">
    <text evidence="2 12">Belongs to the chloride channel (TC 2.A.49) family.</text>
</comment>
<feature type="transmembrane region" description="Helical" evidence="12">
    <location>
        <begin position="339"/>
        <end position="359"/>
    </location>
</feature>
<evidence type="ECO:0000256" key="4">
    <source>
        <dbReference type="ARBA" id="ARBA00022692"/>
    </source>
</evidence>
<evidence type="ECO:0000256" key="8">
    <source>
        <dbReference type="ARBA" id="ARBA00023122"/>
    </source>
</evidence>
<evidence type="ECO:0000313" key="15">
    <source>
        <dbReference type="Proteomes" id="UP001465755"/>
    </source>
</evidence>
<feature type="domain" description="CBS" evidence="13">
    <location>
        <begin position="769"/>
        <end position="826"/>
    </location>
</feature>
<evidence type="ECO:0000256" key="6">
    <source>
        <dbReference type="ARBA" id="ARBA00022989"/>
    </source>
</evidence>
<proteinExistence type="inferred from homology"/>
<gene>
    <name evidence="14" type="ORF">WJX73_000484</name>
</gene>
<dbReference type="GO" id="GO:0016020">
    <property type="term" value="C:membrane"/>
    <property type="evidence" value="ECO:0007669"/>
    <property type="project" value="UniProtKB-SubCell"/>
</dbReference>
<dbReference type="Pfam" id="PF00654">
    <property type="entry name" value="Voltage_CLC"/>
    <property type="match status" value="1"/>
</dbReference>
<evidence type="ECO:0000256" key="5">
    <source>
        <dbReference type="ARBA" id="ARBA00022737"/>
    </source>
</evidence>
<dbReference type="Gene3D" id="1.10.3080.10">
    <property type="entry name" value="Clc chloride channel"/>
    <property type="match status" value="1"/>
</dbReference>
<keyword evidence="7 12" id="KW-0406">Ion transport</keyword>
<dbReference type="PANTHER" id="PTHR11689:SF136">
    <property type="entry name" value="H(+)_CL(-) EXCHANGE TRANSPORTER 7"/>
    <property type="match status" value="1"/>
</dbReference>
<dbReference type="PRINTS" id="PR00762">
    <property type="entry name" value="CLCHANNEL"/>
</dbReference>
<sequence>MVATWKSTRGHVLFQREHSGPYWTRNASAKEIKEKLERLRRMDNFESQDFDPMENDVERATALDRQQEDYVKEEAWKWALSVVIGLLCGIAAFLADALLETFNNWRFGAVKRVIRDGGQFWEPYFTWLTFCLLFSFLAGCMVAFGAPTAAGSGVPEIKTYLNGVHIRGLMSMRTLICKLAGVVCSMAGGLVAGKDLVHTGGIIGGGIAGMGSKYLTDLSEGRHIFKLPRWFGGYFRNEADHRDFVAVGMAAGVSTAFSSPVGGLLLMLEEGASFLSVGLFWRGFLATCTGVLTLHFLAQLKTQGFEVAVSKFGIRRDIGMYDDDLTNVGRAFYYTMWDIPVFVLMGLASGSLGALFNRAHVALVHLRAFYLPPRFIYRRLAEVLLVSWLTATVFFLIIYSSPCRKLPPANEIQHFEAMGDDQDIYAGISLEDSRGFKHFPRLWCKADEFSTGGQLFFTPFIASLRLLIHFGETMPGSIPDAYHIPVDMMLLYAVVVYGLMVITAGIAAPTGIIIPAMGIGAACGRSIGMLIRFWLNIGGLQAVPVSIPSYAVIGAAAMMGGVTRMTLFVPLLVMEGTGSMQLIVPLMITVFAAKMAGDSLTLPMFNIAIKMRGAPVLTECGMDERQRLVADKLTVAELVTTQLVALPPVVRLRELAATLSRCKHQAFPVTPEVDAAFQSDAAFPLHGVVKRTQLLRMVKNRIGMYRLDPNTDIPTSTNLIPTSQDGRLDLLEKLEQFPLKVRVSEDEKGIMASLSQAELEMVMDLRPFMQRTPYIIHGNASLARAYRLFRTMGLHHLFVGPPKPPIIGVLTRKDVTEETAEVFLNEKARRGLLAHEAVPSSRTDTLPHDPYPLAGHHRQGTDAFKSTVPLQVIELQGGDGTEDGGSVRNSTFNRAHATFAVDTHANDALDEALDLDAPDQEQEALIIPSGSMRR</sequence>
<feature type="transmembrane region" description="Helical" evidence="12">
    <location>
        <begin position="124"/>
        <end position="154"/>
    </location>
</feature>
<dbReference type="InterPro" id="IPR051280">
    <property type="entry name" value="Cl-channel/antiporter"/>
</dbReference>
<dbReference type="Pfam" id="PF00571">
    <property type="entry name" value="CBS"/>
    <property type="match status" value="1"/>
</dbReference>
<keyword evidence="10 12" id="KW-0868">Chloride</keyword>
<keyword evidence="4 12" id="KW-0812">Transmembrane</keyword>
<dbReference type="SUPFAM" id="SSF54631">
    <property type="entry name" value="CBS-domain pair"/>
    <property type="match status" value="1"/>
</dbReference>
<dbReference type="InterPro" id="IPR000644">
    <property type="entry name" value="CBS_dom"/>
</dbReference>
<comment type="subcellular location">
    <subcellularLocation>
        <location evidence="1 12">Membrane</location>
        <topology evidence="1 12">Multi-pass membrane protein</topology>
    </subcellularLocation>
</comment>
<dbReference type="Proteomes" id="UP001465755">
    <property type="component" value="Unassembled WGS sequence"/>
</dbReference>
<keyword evidence="8 11" id="KW-0129">CBS domain</keyword>
<dbReference type="GO" id="GO:0005254">
    <property type="term" value="F:chloride channel activity"/>
    <property type="evidence" value="ECO:0007669"/>
    <property type="project" value="UniProtKB-UniRule"/>
</dbReference>
<dbReference type="InterPro" id="IPR014743">
    <property type="entry name" value="Cl-channel_core"/>
</dbReference>
<dbReference type="EMBL" id="JALJOQ010000066">
    <property type="protein sequence ID" value="KAK9802817.1"/>
    <property type="molecule type" value="Genomic_DNA"/>
</dbReference>
<protein>
    <recommendedName>
        <fullName evidence="12">Chloride channel protein</fullName>
    </recommendedName>
</protein>
<dbReference type="Gene3D" id="3.10.580.10">
    <property type="entry name" value="CBS-domain"/>
    <property type="match status" value="1"/>
</dbReference>
<keyword evidence="5" id="KW-0677">Repeat</keyword>
<dbReference type="InterPro" id="IPR001807">
    <property type="entry name" value="ClC"/>
</dbReference>
<keyword evidence="3 12" id="KW-0813">Transport</keyword>
<evidence type="ECO:0000256" key="7">
    <source>
        <dbReference type="ARBA" id="ARBA00023065"/>
    </source>
</evidence>
<feature type="transmembrane region" description="Helical" evidence="12">
    <location>
        <begin position="579"/>
        <end position="597"/>
    </location>
</feature>
<feature type="transmembrane region" description="Helical" evidence="12">
    <location>
        <begin position="75"/>
        <end position="95"/>
    </location>
</feature>
<keyword evidence="15" id="KW-1185">Reference proteome</keyword>
<dbReference type="PROSITE" id="PS51371">
    <property type="entry name" value="CBS"/>
    <property type="match status" value="1"/>
</dbReference>
<dbReference type="InterPro" id="IPR046342">
    <property type="entry name" value="CBS_dom_sf"/>
</dbReference>
<keyword evidence="6 12" id="KW-1133">Transmembrane helix</keyword>
<evidence type="ECO:0000259" key="13">
    <source>
        <dbReference type="PROSITE" id="PS51371"/>
    </source>
</evidence>
<evidence type="ECO:0000313" key="14">
    <source>
        <dbReference type="EMBL" id="KAK9802817.1"/>
    </source>
</evidence>
<dbReference type="AlphaFoldDB" id="A0AAW1P0C8"/>
<dbReference type="SUPFAM" id="SSF81340">
    <property type="entry name" value="Clc chloride channel"/>
    <property type="match status" value="1"/>
</dbReference>
<evidence type="ECO:0000256" key="1">
    <source>
        <dbReference type="ARBA" id="ARBA00004141"/>
    </source>
</evidence>
<organism evidence="14 15">
    <name type="scientific">Symbiochloris irregularis</name>
    <dbReference type="NCBI Taxonomy" id="706552"/>
    <lineage>
        <taxon>Eukaryota</taxon>
        <taxon>Viridiplantae</taxon>
        <taxon>Chlorophyta</taxon>
        <taxon>core chlorophytes</taxon>
        <taxon>Trebouxiophyceae</taxon>
        <taxon>Trebouxiales</taxon>
        <taxon>Trebouxiaceae</taxon>
        <taxon>Symbiochloris</taxon>
    </lineage>
</organism>
<name>A0AAW1P0C8_9CHLO</name>
<evidence type="ECO:0000256" key="9">
    <source>
        <dbReference type="ARBA" id="ARBA00023136"/>
    </source>
</evidence>